<organism evidence="1">
    <name type="scientific">viral metagenome</name>
    <dbReference type="NCBI Taxonomy" id="1070528"/>
    <lineage>
        <taxon>unclassified sequences</taxon>
        <taxon>metagenomes</taxon>
        <taxon>organismal metagenomes</taxon>
    </lineage>
</organism>
<name>A0A6H1ZSI9_9ZZZZ</name>
<protein>
    <submittedName>
        <fullName evidence="1">Uncharacterized protein</fullName>
    </submittedName>
</protein>
<sequence>MRGTKLIDRLDSRHRRLGIIAVNQSEGLLDYDFIKKVMENIVVLNVRKMIHTKSKEVLMIFVCSSHLFPKAGHITSDKELIEAVANFNADMFRFDIAPDGKTLITALFKERPKKSNIIVPGGIIVPNKEELN</sequence>
<accession>A0A6H1ZSI9</accession>
<reference evidence="1" key="1">
    <citation type="submission" date="2020-03" db="EMBL/GenBank/DDBJ databases">
        <title>The deep terrestrial virosphere.</title>
        <authorList>
            <person name="Holmfeldt K."/>
            <person name="Nilsson E."/>
            <person name="Simone D."/>
            <person name="Lopez-Fernandez M."/>
            <person name="Wu X."/>
            <person name="de Brujin I."/>
            <person name="Lundin D."/>
            <person name="Andersson A."/>
            <person name="Bertilsson S."/>
            <person name="Dopson M."/>
        </authorList>
    </citation>
    <scope>NUCLEOTIDE SEQUENCE</scope>
    <source>
        <strain evidence="1">TM448A01785</strain>
    </source>
</reference>
<proteinExistence type="predicted"/>
<dbReference type="EMBL" id="MT144198">
    <property type="protein sequence ID" value="QJA50478.1"/>
    <property type="molecule type" value="Genomic_DNA"/>
</dbReference>
<evidence type="ECO:0000313" key="1">
    <source>
        <dbReference type="EMBL" id="QJA50478.1"/>
    </source>
</evidence>
<dbReference type="AlphaFoldDB" id="A0A6H1ZSI9"/>
<gene>
    <name evidence="1" type="ORF">TM448A01785_0004</name>
</gene>